<organism evidence="1 2">
    <name type="scientific">Paxillus involutus ATCC 200175</name>
    <dbReference type="NCBI Taxonomy" id="664439"/>
    <lineage>
        <taxon>Eukaryota</taxon>
        <taxon>Fungi</taxon>
        <taxon>Dikarya</taxon>
        <taxon>Basidiomycota</taxon>
        <taxon>Agaricomycotina</taxon>
        <taxon>Agaricomycetes</taxon>
        <taxon>Agaricomycetidae</taxon>
        <taxon>Boletales</taxon>
        <taxon>Paxilineae</taxon>
        <taxon>Paxillaceae</taxon>
        <taxon>Paxillus</taxon>
    </lineage>
</organism>
<dbReference type="AlphaFoldDB" id="A0A0C9TIE8"/>
<dbReference type="CDD" id="cd18809">
    <property type="entry name" value="SF1_C_RecD"/>
    <property type="match status" value="1"/>
</dbReference>
<dbReference type="GO" id="GO:0003697">
    <property type="term" value="F:single-stranded DNA binding"/>
    <property type="evidence" value="ECO:0007669"/>
    <property type="project" value="TreeGrafter"/>
</dbReference>
<dbReference type="GO" id="GO:0000723">
    <property type="term" value="P:telomere maintenance"/>
    <property type="evidence" value="ECO:0007669"/>
    <property type="project" value="TreeGrafter"/>
</dbReference>
<evidence type="ECO:0000313" key="2">
    <source>
        <dbReference type="Proteomes" id="UP000053647"/>
    </source>
</evidence>
<dbReference type="GO" id="GO:0005739">
    <property type="term" value="C:mitochondrion"/>
    <property type="evidence" value="ECO:0007669"/>
    <property type="project" value="TreeGrafter"/>
</dbReference>
<proteinExistence type="predicted"/>
<dbReference type="OrthoDB" id="432234at2759"/>
<reference evidence="2" key="2">
    <citation type="submission" date="2015-01" db="EMBL/GenBank/DDBJ databases">
        <title>Evolutionary Origins and Diversification of the Mycorrhizal Mutualists.</title>
        <authorList>
            <consortium name="DOE Joint Genome Institute"/>
            <consortium name="Mycorrhizal Genomics Consortium"/>
            <person name="Kohler A."/>
            <person name="Kuo A."/>
            <person name="Nagy L.G."/>
            <person name="Floudas D."/>
            <person name="Copeland A."/>
            <person name="Barry K.W."/>
            <person name="Cichocki N."/>
            <person name="Veneault-Fourrey C."/>
            <person name="LaButti K."/>
            <person name="Lindquist E.A."/>
            <person name="Lipzen A."/>
            <person name="Lundell T."/>
            <person name="Morin E."/>
            <person name="Murat C."/>
            <person name="Riley R."/>
            <person name="Ohm R."/>
            <person name="Sun H."/>
            <person name="Tunlid A."/>
            <person name="Henrissat B."/>
            <person name="Grigoriev I.V."/>
            <person name="Hibbett D.S."/>
            <person name="Martin F."/>
        </authorList>
    </citation>
    <scope>NUCLEOTIDE SEQUENCE [LARGE SCALE GENOMIC DNA]</scope>
    <source>
        <strain evidence="2">ATCC 200175</strain>
    </source>
</reference>
<name>A0A0C9TIE8_PAXIN</name>
<dbReference type="GO" id="GO:0071932">
    <property type="term" value="P:replication fork reversal"/>
    <property type="evidence" value="ECO:0007669"/>
    <property type="project" value="TreeGrafter"/>
</dbReference>
<accession>A0A0C9TIE8</accession>
<gene>
    <name evidence="1" type="ORF">PAXINDRAFT_158356</name>
</gene>
<protein>
    <recommendedName>
        <fullName evidence="3">ATP-dependent DNA helicase</fullName>
    </recommendedName>
</protein>
<dbReference type="PANTHER" id="PTHR23274:SF11">
    <property type="entry name" value="ATP-DEPENDENT DNA HELICASE PIF1"/>
    <property type="match status" value="1"/>
</dbReference>
<feature type="non-terminal residue" evidence="1">
    <location>
        <position position="170"/>
    </location>
</feature>
<dbReference type="GO" id="GO:0043596">
    <property type="term" value="C:nuclear replication fork"/>
    <property type="evidence" value="ECO:0007669"/>
    <property type="project" value="TreeGrafter"/>
</dbReference>
<sequence length="170" mass="19362">MWPFLQFTFALTQNTLQGVLVNGSLGKVIEFITTHDAQERHIAIAEMERRKEGQVPVTVNSPDSEENRPGLIALDHHTFQRDQMWPLVKFTNDMCLLCSPVEFTFEGLKGNLEVRRIQVPLALSWAMSIHKSQGQTLTRVKVDLARIFEKGQGDLLTFGMWLSLTCGWFS</sequence>
<dbReference type="PANTHER" id="PTHR23274">
    <property type="entry name" value="DNA HELICASE-RELATED"/>
    <property type="match status" value="1"/>
</dbReference>
<dbReference type="InterPro" id="IPR027417">
    <property type="entry name" value="P-loop_NTPase"/>
</dbReference>
<dbReference type="EMBL" id="KN819816">
    <property type="protein sequence ID" value="KIJ07677.1"/>
    <property type="molecule type" value="Genomic_DNA"/>
</dbReference>
<evidence type="ECO:0000313" key="1">
    <source>
        <dbReference type="EMBL" id="KIJ07677.1"/>
    </source>
</evidence>
<dbReference type="SUPFAM" id="SSF52540">
    <property type="entry name" value="P-loop containing nucleoside triphosphate hydrolases"/>
    <property type="match status" value="1"/>
</dbReference>
<keyword evidence="2" id="KW-1185">Reference proteome</keyword>
<evidence type="ECO:0008006" key="3">
    <source>
        <dbReference type="Google" id="ProtNLM"/>
    </source>
</evidence>
<dbReference type="HOGENOM" id="CLU_134540_0_0_1"/>
<dbReference type="Proteomes" id="UP000053647">
    <property type="component" value="Unassembled WGS sequence"/>
</dbReference>
<reference evidence="1 2" key="1">
    <citation type="submission" date="2014-06" db="EMBL/GenBank/DDBJ databases">
        <authorList>
            <consortium name="DOE Joint Genome Institute"/>
            <person name="Kuo A."/>
            <person name="Kohler A."/>
            <person name="Nagy L.G."/>
            <person name="Floudas D."/>
            <person name="Copeland A."/>
            <person name="Barry K.W."/>
            <person name="Cichocki N."/>
            <person name="Veneault-Fourrey C."/>
            <person name="LaButti K."/>
            <person name="Lindquist E.A."/>
            <person name="Lipzen A."/>
            <person name="Lundell T."/>
            <person name="Morin E."/>
            <person name="Murat C."/>
            <person name="Sun H."/>
            <person name="Tunlid A."/>
            <person name="Henrissat B."/>
            <person name="Grigoriev I.V."/>
            <person name="Hibbett D.S."/>
            <person name="Martin F."/>
            <person name="Nordberg H.P."/>
            <person name="Cantor M.N."/>
            <person name="Hua S.X."/>
        </authorList>
    </citation>
    <scope>NUCLEOTIDE SEQUENCE [LARGE SCALE GENOMIC DNA]</scope>
    <source>
        <strain evidence="1 2">ATCC 200175</strain>
    </source>
</reference>